<feature type="region of interest" description="Disordered" evidence="1">
    <location>
        <begin position="1"/>
        <end position="45"/>
    </location>
</feature>
<dbReference type="EMBL" id="CAJNJA010056385">
    <property type="protein sequence ID" value="CAE7858575.1"/>
    <property type="molecule type" value="Genomic_DNA"/>
</dbReference>
<evidence type="ECO:0000256" key="1">
    <source>
        <dbReference type="SAM" id="MobiDB-lite"/>
    </source>
</evidence>
<evidence type="ECO:0000313" key="3">
    <source>
        <dbReference type="Proteomes" id="UP000601435"/>
    </source>
</evidence>
<keyword evidence="3" id="KW-1185">Reference proteome</keyword>
<protein>
    <submittedName>
        <fullName evidence="2">Uncharacterized protein</fullName>
    </submittedName>
</protein>
<dbReference type="SUPFAM" id="SSF47769">
    <property type="entry name" value="SAM/Pointed domain"/>
    <property type="match status" value="1"/>
</dbReference>
<comment type="caution">
    <text evidence="2">The sequence shown here is derived from an EMBL/GenBank/DDBJ whole genome shotgun (WGS) entry which is preliminary data.</text>
</comment>
<evidence type="ECO:0000313" key="2">
    <source>
        <dbReference type="EMBL" id="CAE7858575.1"/>
    </source>
</evidence>
<dbReference type="InterPro" id="IPR013761">
    <property type="entry name" value="SAM/pointed_sf"/>
</dbReference>
<name>A0A813AAM7_9DINO</name>
<accession>A0A813AAM7</accession>
<gene>
    <name evidence="2" type="ORF">SNEC2469_LOCUS27083</name>
</gene>
<organism evidence="2 3">
    <name type="scientific">Symbiodinium necroappetens</name>
    <dbReference type="NCBI Taxonomy" id="1628268"/>
    <lineage>
        <taxon>Eukaryota</taxon>
        <taxon>Sar</taxon>
        <taxon>Alveolata</taxon>
        <taxon>Dinophyceae</taxon>
        <taxon>Suessiales</taxon>
        <taxon>Symbiodiniaceae</taxon>
        <taxon>Symbiodinium</taxon>
    </lineage>
</organism>
<dbReference type="Proteomes" id="UP000601435">
    <property type="component" value="Unassembled WGS sequence"/>
</dbReference>
<sequence>MASDPGKNAEKAAADLAEDDEKAEQASDEASTKQARTKKNVETAEDVKGFNKQKVAQWVEAKLKENGIDEKDAKDIAQKFEAQSVTGRVLLRMNEEKLVSG</sequence>
<reference evidence="2" key="1">
    <citation type="submission" date="2021-02" db="EMBL/GenBank/DDBJ databases">
        <authorList>
            <person name="Dougan E. K."/>
            <person name="Rhodes N."/>
            <person name="Thang M."/>
            <person name="Chan C."/>
        </authorList>
    </citation>
    <scope>NUCLEOTIDE SEQUENCE</scope>
</reference>
<dbReference type="AlphaFoldDB" id="A0A813AAM7"/>
<proteinExistence type="predicted"/>
<dbReference type="Gene3D" id="1.10.150.50">
    <property type="entry name" value="Transcription Factor, Ets-1"/>
    <property type="match status" value="1"/>
</dbReference>